<keyword evidence="7 8" id="KW-0472">Membrane</keyword>
<comment type="similarity">
    <text evidence="2 8">Belongs to the nucleobase:cation symporter-2 (NCS2) (TC 2.A.40) family. Azg-like subfamily.</text>
</comment>
<name>A0A2U1E5U6_9FIRM</name>
<feature type="transmembrane region" description="Helical" evidence="9">
    <location>
        <begin position="414"/>
        <end position="431"/>
    </location>
</feature>
<keyword evidence="4 8" id="KW-1003">Cell membrane</keyword>
<feature type="transmembrane region" description="Helical" evidence="9">
    <location>
        <begin position="166"/>
        <end position="185"/>
    </location>
</feature>
<dbReference type="RefSeq" id="WP_116479766.1">
    <property type="nucleotide sequence ID" value="NZ_CAUPJO010000004.1"/>
</dbReference>
<evidence type="ECO:0000256" key="3">
    <source>
        <dbReference type="ARBA" id="ARBA00022448"/>
    </source>
</evidence>
<dbReference type="InterPro" id="IPR006043">
    <property type="entry name" value="NCS2"/>
</dbReference>
<comment type="subcellular location">
    <subcellularLocation>
        <location evidence="1 8">Cell membrane</location>
        <topology evidence="1 8">Multi-pass membrane protein</topology>
    </subcellularLocation>
</comment>
<dbReference type="GO" id="GO:0005345">
    <property type="term" value="F:purine nucleobase transmembrane transporter activity"/>
    <property type="evidence" value="ECO:0007669"/>
    <property type="project" value="TreeGrafter"/>
</dbReference>
<evidence type="ECO:0000313" key="11">
    <source>
        <dbReference type="Proteomes" id="UP000245793"/>
    </source>
</evidence>
<feature type="transmembrane region" description="Helical" evidence="9">
    <location>
        <begin position="96"/>
        <end position="116"/>
    </location>
</feature>
<evidence type="ECO:0000256" key="6">
    <source>
        <dbReference type="ARBA" id="ARBA00022989"/>
    </source>
</evidence>
<feature type="transmembrane region" description="Helical" evidence="9">
    <location>
        <begin position="18"/>
        <end position="34"/>
    </location>
</feature>
<evidence type="ECO:0000256" key="5">
    <source>
        <dbReference type="ARBA" id="ARBA00022692"/>
    </source>
</evidence>
<dbReference type="PANTHER" id="PTHR43337">
    <property type="entry name" value="XANTHINE/URACIL PERMEASE C887.17-RELATED"/>
    <property type="match status" value="1"/>
</dbReference>
<evidence type="ECO:0000256" key="7">
    <source>
        <dbReference type="ARBA" id="ARBA00023136"/>
    </source>
</evidence>
<feature type="transmembrane region" description="Helical" evidence="9">
    <location>
        <begin position="349"/>
        <end position="368"/>
    </location>
</feature>
<keyword evidence="5 8" id="KW-0812">Transmembrane</keyword>
<dbReference type="Proteomes" id="UP000245793">
    <property type="component" value="Unassembled WGS sequence"/>
</dbReference>
<feature type="transmembrane region" description="Helical" evidence="9">
    <location>
        <begin position="243"/>
        <end position="265"/>
    </location>
</feature>
<dbReference type="Pfam" id="PF00860">
    <property type="entry name" value="Xan_ur_permease"/>
    <property type="match status" value="1"/>
</dbReference>
<dbReference type="EMBL" id="QEKV01000002">
    <property type="protein sequence ID" value="PVY95320.1"/>
    <property type="molecule type" value="Genomic_DNA"/>
</dbReference>
<evidence type="ECO:0000256" key="2">
    <source>
        <dbReference type="ARBA" id="ARBA00005697"/>
    </source>
</evidence>
<evidence type="ECO:0000256" key="1">
    <source>
        <dbReference type="ARBA" id="ARBA00004651"/>
    </source>
</evidence>
<evidence type="ECO:0000256" key="4">
    <source>
        <dbReference type="ARBA" id="ARBA00022475"/>
    </source>
</evidence>
<keyword evidence="3 8" id="KW-0813">Transport</keyword>
<gene>
    <name evidence="10" type="ORF">C7381_102210</name>
</gene>
<dbReference type="GO" id="GO:0005886">
    <property type="term" value="C:plasma membrane"/>
    <property type="evidence" value="ECO:0007669"/>
    <property type="project" value="UniProtKB-SubCell"/>
</dbReference>
<feature type="transmembrane region" description="Helical" evidence="9">
    <location>
        <begin position="319"/>
        <end position="342"/>
    </location>
</feature>
<proteinExistence type="inferred from homology"/>
<dbReference type="PANTHER" id="PTHR43337:SF1">
    <property type="entry name" value="XANTHINE_URACIL PERMEASE C887.17-RELATED"/>
    <property type="match status" value="1"/>
</dbReference>
<evidence type="ECO:0000256" key="8">
    <source>
        <dbReference type="PIRNR" id="PIRNR005353"/>
    </source>
</evidence>
<evidence type="ECO:0000256" key="9">
    <source>
        <dbReference type="SAM" id="Phobius"/>
    </source>
</evidence>
<dbReference type="PIRSF" id="PIRSF005353">
    <property type="entry name" value="PbuG"/>
    <property type="match status" value="1"/>
</dbReference>
<feature type="transmembrane region" description="Helical" evidence="9">
    <location>
        <begin position="285"/>
        <end position="307"/>
    </location>
</feature>
<comment type="caution">
    <text evidence="10">The sequence shown here is derived from an EMBL/GenBank/DDBJ whole genome shotgun (WGS) entry which is preliminary data.</text>
</comment>
<protein>
    <submittedName>
        <fullName evidence="10">AGZA family xanthine/uracil permease-like MFS transporter</fullName>
    </submittedName>
</protein>
<dbReference type="InterPro" id="IPR045018">
    <property type="entry name" value="Azg-like"/>
</dbReference>
<keyword evidence="6 8" id="KW-1133">Transmembrane helix</keyword>
<feature type="transmembrane region" description="Helical" evidence="9">
    <location>
        <begin position="46"/>
        <end position="68"/>
    </location>
</feature>
<sequence>MEKYFKLKENKTDVKTEILAGITTFMTMVYILAVNPGMLSETGMDFGGVFTATALSAGVATLIMALYAKYPFALAPGMGLNAFFTYSVCIGMKQSWQFALTAVLVEGIIFILLSLLKVREAIFDLIPLSLKKAVSAGIGLFIALVGLKNAGIIVANEGTTIGLGDLTANASIVALLGLIVIAILYARNVKGALLIGIIIATIIGIPLGVTTLPEGFKIFSLPPSLKDVAFKFVPFSEIMTKDFWIIVVTFLFVDIFDTVGTLAGVASKSGMLDKEGKLPRVSRALTADAVGTIFGACMGTSTVTTFVESSAGVAAGGRTGLTSVTTGIMFILALFIAPLFAIIPAAATAPVLVVVGVFMMSAVMEINWHDLTEAVPAFLTIAMMPFAYSIAEGIVFGIVSYTLIKTFTGKAKDVSALMWVLSVLFVLREIFL</sequence>
<keyword evidence="11" id="KW-1185">Reference proteome</keyword>
<dbReference type="AlphaFoldDB" id="A0A2U1E5U6"/>
<organism evidence="10 11">
    <name type="scientific">Ezakiella coagulans</name>
    <dbReference type="NCBI Taxonomy" id="46507"/>
    <lineage>
        <taxon>Bacteria</taxon>
        <taxon>Bacillati</taxon>
        <taxon>Bacillota</taxon>
        <taxon>Tissierellia</taxon>
        <taxon>Ezakiella</taxon>
    </lineage>
</organism>
<feature type="transmembrane region" description="Helical" evidence="9">
    <location>
        <begin position="192"/>
        <end position="212"/>
    </location>
</feature>
<evidence type="ECO:0000313" key="10">
    <source>
        <dbReference type="EMBL" id="PVY95320.1"/>
    </source>
</evidence>
<feature type="transmembrane region" description="Helical" evidence="9">
    <location>
        <begin position="374"/>
        <end position="402"/>
    </location>
</feature>
<feature type="transmembrane region" description="Helical" evidence="9">
    <location>
        <begin position="136"/>
        <end position="154"/>
    </location>
</feature>
<dbReference type="InterPro" id="IPR026033">
    <property type="entry name" value="Azg-like_bact_archaea"/>
</dbReference>
<reference evidence="10 11" key="1">
    <citation type="submission" date="2018-04" db="EMBL/GenBank/DDBJ databases">
        <title>Genomic Encyclopedia of Type Strains, Phase IV (KMG-IV): sequencing the most valuable type-strain genomes for metagenomic binning, comparative biology and taxonomic classification.</title>
        <authorList>
            <person name="Goeker M."/>
        </authorList>
    </citation>
    <scope>NUCLEOTIDE SEQUENCE [LARGE SCALE GENOMIC DNA]</scope>
    <source>
        <strain evidence="10 11">DSM 20705</strain>
    </source>
</reference>
<accession>A0A2U1E5U6</accession>